<evidence type="ECO:0000313" key="3">
    <source>
        <dbReference type="Proteomes" id="UP000195719"/>
    </source>
</evidence>
<evidence type="ECO:0000313" key="2">
    <source>
        <dbReference type="EMBL" id="SMY34940.1"/>
    </source>
</evidence>
<dbReference type="EMBL" id="FYAJ01000002">
    <property type="protein sequence ID" value="SMY34940.1"/>
    <property type="molecule type" value="Genomic_DNA"/>
</dbReference>
<dbReference type="Proteomes" id="UP000195719">
    <property type="component" value="Unassembled WGS sequence"/>
</dbReference>
<gene>
    <name evidence="2" type="ORF">PAND9192_01608</name>
</gene>
<name>A0A1Y6MGN7_9GAMM</name>
<keyword evidence="3" id="KW-1185">Reference proteome</keyword>
<dbReference type="GO" id="GO:0009289">
    <property type="term" value="C:pilus"/>
    <property type="evidence" value="ECO:0007669"/>
    <property type="project" value="InterPro"/>
</dbReference>
<accession>A0A1Y6MGN7</accession>
<dbReference type="InterPro" id="IPR008966">
    <property type="entry name" value="Adhesion_dom_sf"/>
</dbReference>
<dbReference type="AlphaFoldDB" id="A0A1Y6MGN7"/>
<dbReference type="SUPFAM" id="SSF49401">
    <property type="entry name" value="Bacterial adhesins"/>
    <property type="match status" value="1"/>
</dbReference>
<keyword evidence="1" id="KW-0732">Signal</keyword>
<proteinExistence type="predicted"/>
<organism evidence="2 3">
    <name type="scientific">Photobacterium andalusiense</name>
    <dbReference type="NCBI Taxonomy" id="2204296"/>
    <lineage>
        <taxon>Bacteria</taxon>
        <taxon>Pseudomonadati</taxon>
        <taxon>Pseudomonadota</taxon>
        <taxon>Gammaproteobacteria</taxon>
        <taxon>Vibrionales</taxon>
        <taxon>Vibrionaceae</taxon>
        <taxon>Photobacterium</taxon>
    </lineage>
</organism>
<feature type="signal peptide" evidence="1">
    <location>
        <begin position="1"/>
        <end position="40"/>
    </location>
</feature>
<dbReference type="InterPro" id="IPR050263">
    <property type="entry name" value="Bact_Fimbrial_Adh_Pro"/>
</dbReference>
<feature type="chain" id="PRO_5012283327" evidence="1">
    <location>
        <begin position="41"/>
        <end position="195"/>
    </location>
</feature>
<dbReference type="InterPro" id="IPR036937">
    <property type="entry name" value="Adhesion_dom_fimbrial_sf"/>
</dbReference>
<protein>
    <submittedName>
        <fullName evidence="2">Putative fimbrial protein</fullName>
    </submittedName>
</protein>
<evidence type="ECO:0000256" key="1">
    <source>
        <dbReference type="SAM" id="SignalP"/>
    </source>
</evidence>
<dbReference type="PANTHER" id="PTHR33420:SF26">
    <property type="entry name" value="FIMBRIAL SUBUNIT"/>
    <property type="match status" value="1"/>
</dbReference>
<reference evidence="3" key="1">
    <citation type="submission" date="2017-06" db="EMBL/GenBank/DDBJ databases">
        <authorList>
            <person name="Rodrigo-Torres L."/>
            <person name="Arahal R.D."/>
            <person name="Lucena T."/>
        </authorList>
    </citation>
    <scope>NUCLEOTIDE SEQUENCE [LARGE SCALE GENOMIC DNA]</scope>
    <source>
        <strain evidence="3">CECT 9192</strain>
    </source>
</reference>
<sequence length="195" mass="20412">MIVVRMIFINNIFKMELNMKTKITFAAVLLSTLVSSSAFANTGTINFVGSVFDTTCDFIGEQNGAQNNTIDLGTSAIDVVNAGTTPIVDFLLVGKKANGEACEVEAGKSVDVSWIPATGLWDAMGLQNTGTATNTAVKLMDKNNKAFSAFYETVQYAAADAAGGKLPFKAQLVKTGADATAGTVISAAKFAVAYK</sequence>
<dbReference type="Gene3D" id="2.60.40.1090">
    <property type="entry name" value="Fimbrial-type adhesion domain"/>
    <property type="match status" value="1"/>
</dbReference>
<dbReference type="GO" id="GO:0043709">
    <property type="term" value="P:cell adhesion involved in single-species biofilm formation"/>
    <property type="evidence" value="ECO:0007669"/>
    <property type="project" value="TreeGrafter"/>
</dbReference>
<dbReference type="PANTHER" id="PTHR33420">
    <property type="entry name" value="FIMBRIAL SUBUNIT ELFA-RELATED"/>
    <property type="match status" value="1"/>
</dbReference>